<comment type="caution">
    <text evidence="1">The sequence shown here is derived from an EMBL/GenBank/DDBJ whole genome shotgun (WGS) entry which is preliminary data.</text>
</comment>
<keyword evidence="2" id="KW-1185">Reference proteome</keyword>
<sequence>LSEVLAKYGMESEGINAIMLFNLPAVHKIQDVFETNKRKRKRE</sequence>
<dbReference type="AlphaFoldDB" id="A0A9N9EEX6"/>
<gene>
    <name evidence="1" type="ORF">PBRASI_LOCUS11211</name>
</gene>
<feature type="non-terminal residue" evidence="1">
    <location>
        <position position="1"/>
    </location>
</feature>
<evidence type="ECO:0000313" key="2">
    <source>
        <dbReference type="Proteomes" id="UP000789739"/>
    </source>
</evidence>
<dbReference type="EMBL" id="CAJVPI010004638">
    <property type="protein sequence ID" value="CAG8669194.1"/>
    <property type="molecule type" value="Genomic_DNA"/>
</dbReference>
<evidence type="ECO:0000313" key="1">
    <source>
        <dbReference type="EMBL" id="CAG8669194.1"/>
    </source>
</evidence>
<organism evidence="1 2">
    <name type="scientific">Paraglomus brasilianum</name>
    <dbReference type="NCBI Taxonomy" id="144538"/>
    <lineage>
        <taxon>Eukaryota</taxon>
        <taxon>Fungi</taxon>
        <taxon>Fungi incertae sedis</taxon>
        <taxon>Mucoromycota</taxon>
        <taxon>Glomeromycotina</taxon>
        <taxon>Glomeromycetes</taxon>
        <taxon>Paraglomerales</taxon>
        <taxon>Paraglomeraceae</taxon>
        <taxon>Paraglomus</taxon>
    </lineage>
</organism>
<reference evidence="1" key="1">
    <citation type="submission" date="2021-06" db="EMBL/GenBank/DDBJ databases">
        <authorList>
            <person name="Kallberg Y."/>
            <person name="Tangrot J."/>
            <person name="Rosling A."/>
        </authorList>
    </citation>
    <scope>NUCLEOTIDE SEQUENCE</scope>
    <source>
        <strain evidence="1">BR232B</strain>
    </source>
</reference>
<protein>
    <submittedName>
        <fullName evidence="1">4349_t:CDS:1</fullName>
    </submittedName>
</protein>
<accession>A0A9N9EEX6</accession>
<name>A0A9N9EEX6_9GLOM</name>
<proteinExistence type="predicted"/>
<dbReference type="Proteomes" id="UP000789739">
    <property type="component" value="Unassembled WGS sequence"/>
</dbReference>